<gene>
    <name evidence="2" type="ORF">N657DRAFT_694042</name>
</gene>
<evidence type="ECO:0000256" key="1">
    <source>
        <dbReference type="SAM" id="MobiDB-lite"/>
    </source>
</evidence>
<feature type="region of interest" description="Disordered" evidence="1">
    <location>
        <begin position="114"/>
        <end position="144"/>
    </location>
</feature>
<sequence>MGPNYTKAAQILVWLGPAELVLVLVRPEEHGSDALMEAWQTEFCFCANTVFICGTKSVQVVLVMLAVQVLQFSVARLMETVYARAGVPFKLLNEVAEEPTARLFSCRQRRRKLDRSEEGAPWETNSTPSYANATSAAIPTPNYTNVGEAHSEVRMLTRAARAMITNPSTGRINILCYSQSPRPQTSPMTSPAGSPTGAATSARPFIPSTKPSTPTSSSPAARKPAISIIATGDAWDDTSWVAARYLRFFAQVDALFDHSLAITSTHPSKRPQFYPPRPRRREARWRVPIGDLFWTSGGGRMRRHSVAAAPPPGPGRVVVLVRKQNRKRRWRDIGRSA</sequence>
<dbReference type="Proteomes" id="UP001302602">
    <property type="component" value="Unassembled WGS sequence"/>
</dbReference>
<reference evidence="2" key="2">
    <citation type="submission" date="2023-05" db="EMBL/GenBank/DDBJ databases">
        <authorList>
            <consortium name="Lawrence Berkeley National Laboratory"/>
            <person name="Steindorff A."/>
            <person name="Hensen N."/>
            <person name="Bonometti L."/>
            <person name="Westerberg I."/>
            <person name="Brannstrom I.O."/>
            <person name="Guillou S."/>
            <person name="Cros-Aarteil S."/>
            <person name="Calhoun S."/>
            <person name="Haridas S."/>
            <person name="Kuo A."/>
            <person name="Mondo S."/>
            <person name="Pangilinan J."/>
            <person name="Riley R."/>
            <person name="Labutti K."/>
            <person name="Andreopoulos B."/>
            <person name="Lipzen A."/>
            <person name="Chen C."/>
            <person name="Yanf M."/>
            <person name="Daum C."/>
            <person name="Ng V."/>
            <person name="Clum A."/>
            <person name="Ohm R."/>
            <person name="Martin F."/>
            <person name="Silar P."/>
            <person name="Natvig D."/>
            <person name="Lalanne C."/>
            <person name="Gautier V."/>
            <person name="Ament-Velasquez S.L."/>
            <person name="Kruys A."/>
            <person name="Hutchinson M.I."/>
            <person name="Powell A.J."/>
            <person name="Barry K."/>
            <person name="Miller A.N."/>
            <person name="Grigoriev I.V."/>
            <person name="Debuchy R."/>
            <person name="Gladieux P."/>
            <person name="Thoren M.H."/>
            <person name="Johannesson H."/>
        </authorList>
    </citation>
    <scope>NUCLEOTIDE SEQUENCE</scope>
    <source>
        <strain evidence="2">CBS 731.68</strain>
    </source>
</reference>
<accession>A0AAN6TQV1</accession>
<feature type="region of interest" description="Disordered" evidence="1">
    <location>
        <begin position="178"/>
        <end position="222"/>
    </location>
</feature>
<reference evidence="2" key="1">
    <citation type="journal article" date="2023" name="Mol. Phylogenet. Evol.">
        <title>Genome-scale phylogeny and comparative genomics of the fungal order Sordariales.</title>
        <authorList>
            <person name="Hensen N."/>
            <person name="Bonometti L."/>
            <person name="Westerberg I."/>
            <person name="Brannstrom I.O."/>
            <person name="Guillou S."/>
            <person name="Cros-Aarteil S."/>
            <person name="Calhoun S."/>
            <person name="Haridas S."/>
            <person name="Kuo A."/>
            <person name="Mondo S."/>
            <person name="Pangilinan J."/>
            <person name="Riley R."/>
            <person name="LaButti K."/>
            <person name="Andreopoulos B."/>
            <person name="Lipzen A."/>
            <person name="Chen C."/>
            <person name="Yan M."/>
            <person name="Daum C."/>
            <person name="Ng V."/>
            <person name="Clum A."/>
            <person name="Steindorff A."/>
            <person name="Ohm R.A."/>
            <person name="Martin F."/>
            <person name="Silar P."/>
            <person name="Natvig D.O."/>
            <person name="Lalanne C."/>
            <person name="Gautier V."/>
            <person name="Ament-Velasquez S.L."/>
            <person name="Kruys A."/>
            <person name="Hutchinson M.I."/>
            <person name="Powell A.J."/>
            <person name="Barry K."/>
            <person name="Miller A.N."/>
            <person name="Grigoriev I.V."/>
            <person name="Debuchy R."/>
            <person name="Gladieux P."/>
            <person name="Hiltunen Thoren M."/>
            <person name="Johannesson H."/>
        </authorList>
    </citation>
    <scope>NUCLEOTIDE SEQUENCE</scope>
    <source>
        <strain evidence="2">CBS 731.68</strain>
    </source>
</reference>
<dbReference type="RefSeq" id="XP_062642782.1">
    <property type="nucleotide sequence ID" value="XM_062797260.1"/>
</dbReference>
<feature type="compositionally biased region" description="Polar residues" evidence="1">
    <location>
        <begin position="123"/>
        <end position="144"/>
    </location>
</feature>
<keyword evidence="3" id="KW-1185">Reference proteome</keyword>
<organism evidence="2 3">
    <name type="scientific">Parathielavia appendiculata</name>
    <dbReference type="NCBI Taxonomy" id="2587402"/>
    <lineage>
        <taxon>Eukaryota</taxon>
        <taxon>Fungi</taxon>
        <taxon>Dikarya</taxon>
        <taxon>Ascomycota</taxon>
        <taxon>Pezizomycotina</taxon>
        <taxon>Sordariomycetes</taxon>
        <taxon>Sordariomycetidae</taxon>
        <taxon>Sordariales</taxon>
        <taxon>Chaetomiaceae</taxon>
        <taxon>Parathielavia</taxon>
    </lineage>
</organism>
<evidence type="ECO:0000313" key="2">
    <source>
        <dbReference type="EMBL" id="KAK4119009.1"/>
    </source>
</evidence>
<dbReference type="EMBL" id="MU853255">
    <property type="protein sequence ID" value="KAK4119009.1"/>
    <property type="molecule type" value="Genomic_DNA"/>
</dbReference>
<feature type="compositionally biased region" description="Polar residues" evidence="1">
    <location>
        <begin position="178"/>
        <end position="199"/>
    </location>
</feature>
<evidence type="ECO:0000313" key="3">
    <source>
        <dbReference type="Proteomes" id="UP001302602"/>
    </source>
</evidence>
<dbReference type="GeneID" id="87834027"/>
<name>A0AAN6TQV1_9PEZI</name>
<protein>
    <submittedName>
        <fullName evidence="2">Uncharacterized protein</fullName>
    </submittedName>
</protein>
<dbReference type="AlphaFoldDB" id="A0AAN6TQV1"/>
<feature type="compositionally biased region" description="Low complexity" evidence="1">
    <location>
        <begin position="207"/>
        <end position="222"/>
    </location>
</feature>
<proteinExistence type="predicted"/>
<comment type="caution">
    <text evidence="2">The sequence shown here is derived from an EMBL/GenBank/DDBJ whole genome shotgun (WGS) entry which is preliminary data.</text>
</comment>